<keyword evidence="4 8" id="KW-1133">Transmembrane helix</keyword>
<keyword evidence="10" id="KW-1185">Reference proteome</keyword>
<protein>
    <submittedName>
        <fullName evidence="9">Uncharacterized protein</fullName>
    </submittedName>
</protein>
<feature type="transmembrane region" description="Helical" evidence="8">
    <location>
        <begin position="80"/>
        <end position="101"/>
    </location>
</feature>
<proteinExistence type="predicted"/>
<keyword evidence="5" id="KW-0406">Ion transport</keyword>
<feature type="region of interest" description="Disordered" evidence="7">
    <location>
        <begin position="232"/>
        <end position="267"/>
    </location>
</feature>
<dbReference type="InterPro" id="IPR044669">
    <property type="entry name" value="YneE/VCCN1/2-like"/>
</dbReference>
<gene>
    <name evidence="9" type="ORF">PIIN_00627</name>
</gene>
<evidence type="ECO:0000256" key="8">
    <source>
        <dbReference type="SAM" id="Phobius"/>
    </source>
</evidence>
<name>G4T6C9_SERID</name>
<evidence type="ECO:0000313" key="9">
    <source>
        <dbReference type="EMBL" id="CCA66866.1"/>
    </source>
</evidence>
<evidence type="ECO:0000256" key="6">
    <source>
        <dbReference type="ARBA" id="ARBA00023136"/>
    </source>
</evidence>
<comment type="subcellular location">
    <subcellularLocation>
        <location evidence="1">Membrane</location>
        <topology evidence="1">Multi-pass membrane protein</topology>
    </subcellularLocation>
</comment>
<dbReference type="eggNOG" id="ENOG502RYJ2">
    <property type="taxonomic scope" value="Eukaryota"/>
</dbReference>
<keyword evidence="2" id="KW-0813">Transport</keyword>
<dbReference type="Pfam" id="PF25539">
    <property type="entry name" value="Bestrophin_2"/>
    <property type="match status" value="2"/>
</dbReference>
<dbReference type="OMA" id="KMRCVKL"/>
<comment type="caution">
    <text evidence="9">The sequence shown here is derived from an EMBL/GenBank/DDBJ whole genome shotgun (WGS) entry which is preliminary data.</text>
</comment>
<evidence type="ECO:0000256" key="5">
    <source>
        <dbReference type="ARBA" id="ARBA00023065"/>
    </source>
</evidence>
<evidence type="ECO:0000256" key="3">
    <source>
        <dbReference type="ARBA" id="ARBA00022692"/>
    </source>
</evidence>
<feature type="compositionally biased region" description="Polar residues" evidence="7">
    <location>
        <begin position="236"/>
        <end position="266"/>
    </location>
</feature>
<dbReference type="GO" id="GO:0005254">
    <property type="term" value="F:chloride channel activity"/>
    <property type="evidence" value="ECO:0007669"/>
    <property type="project" value="InterPro"/>
</dbReference>
<dbReference type="STRING" id="1109443.G4T6C9"/>
<keyword evidence="3 8" id="KW-0812">Transmembrane</keyword>
<dbReference type="PANTHER" id="PTHR33281:SF21">
    <property type="entry name" value="MEMBRANE PROTEIN"/>
    <property type="match status" value="1"/>
</dbReference>
<dbReference type="GO" id="GO:0016020">
    <property type="term" value="C:membrane"/>
    <property type="evidence" value="ECO:0007669"/>
    <property type="project" value="UniProtKB-SubCell"/>
</dbReference>
<evidence type="ECO:0000256" key="7">
    <source>
        <dbReference type="SAM" id="MobiDB-lite"/>
    </source>
</evidence>
<feature type="transmembrane region" description="Helical" evidence="8">
    <location>
        <begin position="54"/>
        <end position="74"/>
    </location>
</feature>
<evidence type="ECO:0000313" key="10">
    <source>
        <dbReference type="Proteomes" id="UP000007148"/>
    </source>
</evidence>
<dbReference type="PANTHER" id="PTHR33281">
    <property type="entry name" value="UPF0187 PROTEIN YNEE"/>
    <property type="match status" value="1"/>
</dbReference>
<keyword evidence="6 8" id="KW-0472">Membrane</keyword>
<dbReference type="EMBL" id="CAFZ01000006">
    <property type="protein sequence ID" value="CCA66866.1"/>
    <property type="molecule type" value="Genomic_DNA"/>
</dbReference>
<accession>G4T6C9</accession>
<dbReference type="HOGENOM" id="CLU_029790_6_0_1"/>
<organism evidence="9 10">
    <name type="scientific">Serendipita indica (strain DSM 11827)</name>
    <name type="common">Root endophyte fungus</name>
    <name type="synonym">Piriformospora indica</name>
    <dbReference type="NCBI Taxonomy" id="1109443"/>
    <lineage>
        <taxon>Eukaryota</taxon>
        <taxon>Fungi</taxon>
        <taxon>Dikarya</taxon>
        <taxon>Basidiomycota</taxon>
        <taxon>Agaricomycotina</taxon>
        <taxon>Agaricomycetes</taxon>
        <taxon>Sebacinales</taxon>
        <taxon>Serendipitaceae</taxon>
        <taxon>Serendipita</taxon>
    </lineage>
</organism>
<evidence type="ECO:0000256" key="1">
    <source>
        <dbReference type="ARBA" id="ARBA00004141"/>
    </source>
</evidence>
<reference evidence="9 10" key="1">
    <citation type="journal article" date="2011" name="PLoS Pathog.">
        <title>Endophytic Life Strategies Decoded by Genome and Transcriptome Analyses of the Mutualistic Root Symbiont Piriformospora indica.</title>
        <authorList>
            <person name="Zuccaro A."/>
            <person name="Lahrmann U."/>
            <person name="Guldener U."/>
            <person name="Langen G."/>
            <person name="Pfiffi S."/>
            <person name="Biedenkopf D."/>
            <person name="Wong P."/>
            <person name="Samans B."/>
            <person name="Grimm C."/>
            <person name="Basiewicz M."/>
            <person name="Murat C."/>
            <person name="Martin F."/>
            <person name="Kogel K.H."/>
        </authorList>
    </citation>
    <scope>NUCLEOTIDE SEQUENCE [LARGE SCALE GENOMIC DNA]</scope>
    <source>
        <strain evidence="9 10">DSM 11827</strain>
    </source>
</reference>
<dbReference type="Proteomes" id="UP000007148">
    <property type="component" value="Unassembled WGS sequence"/>
</dbReference>
<dbReference type="InParanoid" id="G4T6C9"/>
<sequence>MADTEANRNQSTERAGTIKSLTSILKPPKLKIKRQHLARYSWLPDVFRYEGSTIPIIAGPVLTVTIFASIVAYLDAQGKAISLTNNVVPLLSVVVGLILVFRNSTSYDRWAEGRRDFSIMTANIRNLGRSIWITVNLPDDAEATARYVRSLPVYLQMPHLARAPSDTSSSTAHQIASAQNLGVADHLRQEKIRVIKLLVAFAIATKHHLRNEPGLDYEDYSGLIPPEIYRDESSGWERTTSPQDENFPTSTRTPAHSISQPGSKSRFNPLRRAATATTPLLADSQRATVTFHAYPERHPMALPLMWPDTYTTFKRLGCLDPVGPAMHNGMQALLQSMVDQLTSMERVSTTPIPRSCKSWSFLKAILMRAYIDSIHLKQAVTAFLFTLELRELRTRFKVRSGMIRMTIHLTNFVRNYERR</sequence>
<dbReference type="OrthoDB" id="1368at2759"/>
<evidence type="ECO:0000256" key="2">
    <source>
        <dbReference type="ARBA" id="ARBA00022448"/>
    </source>
</evidence>
<evidence type="ECO:0000256" key="4">
    <source>
        <dbReference type="ARBA" id="ARBA00022989"/>
    </source>
</evidence>
<dbReference type="AlphaFoldDB" id="G4T6C9"/>